<name>X1GZS7_9ZZZZ</name>
<dbReference type="InterPro" id="IPR036388">
    <property type="entry name" value="WH-like_DNA-bd_sf"/>
</dbReference>
<dbReference type="Pfam" id="PF13884">
    <property type="entry name" value="Peptidase_S74"/>
    <property type="match status" value="1"/>
</dbReference>
<proteinExistence type="predicted"/>
<reference evidence="3" key="1">
    <citation type="journal article" date="2014" name="Front. Microbiol.">
        <title>High frequency of phylogenetically diverse reductive dehalogenase-homologous genes in deep subseafloor sedimentary metagenomes.</title>
        <authorList>
            <person name="Kawai M."/>
            <person name="Futagami T."/>
            <person name="Toyoda A."/>
            <person name="Takaki Y."/>
            <person name="Nishi S."/>
            <person name="Hori S."/>
            <person name="Arai W."/>
            <person name="Tsubouchi T."/>
            <person name="Morono Y."/>
            <person name="Uchiyama I."/>
            <person name="Ito T."/>
            <person name="Fujiyama A."/>
            <person name="Inagaki F."/>
            <person name="Takami H."/>
        </authorList>
    </citation>
    <scope>NUCLEOTIDE SEQUENCE</scope>
    <source>
        <strain evidence="3">Expedition CK06-06</strain>
    </source>
</reference>
<dbReference type="PROSITE" id="PS51688">
    <property type="entry name" value="ICA"/>
    <property type="match status" value="1"/>
</dbReference>
<protein>
    <recommendedName>
        <fullName evidence="2">Peptidase S74 domain-containing protein</fullName>
    </recommendedName>
</protein>
<dbReference type="Gene3D" id="1.10.10.10">
    <property type="entry name" value="Winged helix-like DNA-binding domain superfamily/Winged helix DNA-binding domain"/>
    <property type="match status" value="1"/>
</dbReference>
<feature type="domain" description="Peptidase S74" evidence="2">
    <location>
        <begin position="8"/>
        <end position="106"/>
    </location>
</feature>
<evidence type="ECO:0000256" key="1">
    <source>
        <dbReference type="SAM" id="Coils"/>
    </source>
</evidence>
<dbReference type="InterPro" id="IPR030392">
    <property type="entry name" value="S74_ICA"/>
</dbReference>
<dbReference type="AlphaFoldDB" id="X1GZS7"/>
<feature type="non-terminal residue" evidence="3">
    <location>
        <position position="1"/>
    </location>
</feature>
<accession>X1GZS7</accession>
<sequence>GTAWKSISDEKYKTIIETKEDIHGLDLVELLHPIKYQWNKKYIEKYGENDEVLYGFTAQNVQEVIPEMVNEDSEGDLWYSPSGFEAILTSAIQEQQSQIEQLQSENESLKERIEALELAIGQILAQG</sequence>
<keyword evidence="1" id="KW-0175">Coiled coil</keyword>
<feature type="coiled-coil region" evidence="1">
    <location>
        <begin position="85"/>
        <end position="126"/>
    </location>
</feature>
<dbReference type="SUPFAM" id="SSF75704">
    <property type="entry name" value="Mitotic arrest deficient-like 1, Mad1"/>
    <property type="match status" value="1"/>
</dbReference>
<dbReference type="EMBL" id="BARU01006401">
    <property type="protein sequence ID" value="GAH47104.1"/>
    <property type="molecule type" value="Genomic_DNA"/>
</dbReference>
<comment type="caution">
    <text evidence="3">The sequence shown here is derived from an EMBL/GenBank/DDBJ whole genome shotgun (WGS) entry which is preliminary data.</text>
</comment>
<evidence type="ECO:0000313" key="3">
    <source>
        <dbReference type="EMBL" id="GAH47104.1"/>
    </source>
</evidence>
<evidence type="ECO:0000259" key="2">
    <source>
        <dbReference type="PROSITE" id="PS51688"/>
    </source>
</evidence>
<gene>
    <name evidence="3" type="ORF">S03H2_12594</name>
</gene>
<organism evidence="3">
    <name type="scientific">marine sediment metagenome</name>
    <dbReference type="NCBI Taxonomy" id="412755"/>
    <lineage>
        <taxon>unclassified sequences</taxon>
        <taxon>metagenomes</taxon>
        <taxon>ecological metagenomes</taxon>
    </lineage>
</organism>